<feature type="region of interest" description="Disordered" evidence="1">
    <location>
        <begin position="166"/>
        <end position="222"/>
    </location>
</feature>
<feature type="compositionally biased region" description="Polar residues" evidence="1">
    <location>
        <begin position="212"/>
        <end position="222"/>
    </location>
</feature>
<evidence type="ECO:0000313" key="3">
    <source>
        <dbReference type="Proteomes" id="UP000800200"/>
    </source>
</evidence>
<dbReference type="EMBL" id="ML994630">
    <property type="protein sequence ID" value="KAF2186210.1"/>
    <property type="molecule type" value="Genomic_DNA"/>
</dbReference>
<keyword evidence="3" id="KW-1185">Reference proteome</keyword>
<accession>A0A6A6E7S1</accession>
<reference evidence="2" key="1">
    <citation type="journal article" date="2020" name="Stud. Mycol.">
        <title>101 Dothideomycetes genomes: a test case for predicting lifestyles and emergence of pathogens.</title>
        <authorList>
            <person name="Haridas S."/>
            <person name="Albert R."/>
            <person name="Binder M."/>
            <person name="Bloem J."/>
            <person name="Labutti K."/>
            <person name="Salamov A."/>
            <person name="Andreopoulos B."/>
            <person name="Baker S."/>
            <person name="Barry K."/>
            <person name="Bills G."/>
            <person name="Bluhm B."/>
            <person name="Cannon C."/>
            <person name="Castanera R."/>
            <person name="Culley D."/>
            <person name="Daum C."/>
            <person name="Ezra D."/>
            <person name="Gonzalez J."/>
            <person name="Henrissat B."/>
            <person name="Kuo A."/>
            <person name="Liang C."/>
            <person name="Lipzen A."/>
            <person name="Lutzoni F."/>
            <person name="Magnuson J."/>
            <person name="Mondo S."/>
            <person name="Nolan M."/>
            <person name="Ohm R."/>
            <person name="Pangilinan J."/>
            <person name="Park H.-J."/>
            <person name="Ramirez L."/>
            <person name="Alfaro M."/>
            <person name="Sun H."/>
            <person name="Tritt A."/>
            <person name="Yoshinaga Y."/>
            <person name="Zwiers L.-H."/>
            <person name="Turgeon B."/>
            <person name="Goodwin S."/>
            <person name="Spatafora J."/>
            <person name="Crous P."/>
            <person name="Grigoriev I."/>
        </authorList>
    </citation>
    <scope>NUCLEOTIDE SEQUENCE</scope>
    <source>
        <strain evidence="2">CBS 207.26</strain>
    </source>
</reference>
<feature type="region of interest" description="Disordered" evidence="1">
    <location>
        <begin position="1"/>
        <end position="39"/>
    </location>
</feature>
<organism evidence="2 3">
    <name type="scientific">Zopfia rhizophila CBS 207.26</name>
    <dbReference type="NCBI Taxonomy" id="1314779"/>
    <lineage>
        <taxon>Eukaryota</taxon>
        <taxon>Fungi</taxon>
        <taxon>Dikarya</taxon>
        <taxon>Ascomycota</taxon>
        <taxon>Pezizomycotina</taxon>
        <taxon>Dothideomycetes</taxon>
        <taxon>Dothideomycetes incertae sedis</taxon>
        <taxon>Zopfiaceae</taxon>
        <taxon>Zopfia</taxon>
    </lineage>
</organism>
<proteinExistence type="predicted"/>
<name>A0A6A6E7S1_9PEZI</name>
<protein>
    <submittedName>
        <fullName evidence="2">Uncharacterized protein</fullName>
    </submittedName>
</protein>
<sequence>MHNPTHLHPSRSHLPTVPPPPHRSTTSPPSSPHNHKLRPHPPFPVLPLLSMSFLSSPCPSSPLHVLPLLSMSFLSFPCPSSPFRVFPLLSVSFLSFPVLPLLSLSSRPLRITSLPSASQPLGPKHSRPTPQTVDPCLSSVAPSPAPWSSVPQAHAHAVFPHTASPIPALSSSPSSAPTPSPSPSYPSSRSPLLPVPPPTQFSPSQSKHFPHRSSSPQNSSHLTVSHMAHYEPPTLQTLTIISTRLVTPTIELCKV</sequence>
<gene>
    <name evidence="2" type="ORF">K469DRAFT_147693</name>
</gene>
<dbReference type="Proteomes" id="UP000800200">
    <property type="component" value="Unassembled WGS sequence"/>
</dbReference>
<feature type="region of interest" description="Disordered" evidence="1">
    <location>
        <begin position="114"/>
        <end position="140"/>
    </location>
</feature>
<feature type="compositionally biased region" description="Low complexity" evidence="1">
    <location>
        <begin position="166"/>
        <end position="175"/>
    </location>
</feature>
<evidence type="ECO:0000256" key="1">
    <source>
        <dbReference type="SAM" id="MobiDB-lite"/>
    </source>
</evidence>
<evidence type="ECO:0000313" key="2">
    <source>
        <dbReference type="EMBL" id="KAF2186210.1"/>
    </source>
</evidence>
<dbReference type="AlphaFoldDB" id="A0A6A6E7S1"/>